<evidence type="ECO:0000313" key="3">
    <source>
        <dbReference type="Proteomes" id="UP000765509"/>
    </source>
</evidence>
<feature type="region of interest" description="Disordered" evidence="1">
    <location>
        <begin position="53"/>
        <end position="80"/>
    </location>
</feature>
<accession>A0A9Q3C4W1</accession>
<keyword evidence="3" id="KW-1185">Reference proteome</keyword>
<proteinExistence type="predicted"/>
<name>A0A9Q3C4W1_9BASI</name>
<dbReference type="EMBL" id="AVOT02004740">
    <property type="protein sequence ID" value="MBW0477244.1"/>
    <property type="molecule type" value="Genomic_DNA"/>
</dbReference>
<evidence type="ECO:0000256" key="1">
    <source>
        <dbReference type="SAM" id="MobiDB-lite"/>
    </source>
</evidence>
<organism evidence="2 3">
    <name type="scientific">Austropuccinia psidii MF-1</name>
    <dbReference type="NCBI Taxonomy" id="1389203"/>
    <lineage>
        <taxon>Eukaryota</taxon>
        <taxon>Fungi</taxon>
        <taxon>Dikarya</taxon>
        <taxon>Basidiomycota</taxon>
        <taxon>Pucciniomycotina</taxon>
        <taxon>Pucciniomycetes</taxon>
        <taxon>Pucciniales</taxon>
        <taxon>Sphaerophragmiaceae</taxon>
        <taxon>Austropuccinia</taxon>
    </lineage>
</organism>
<dbReference type="AlphaFoldDB" id="A0A9Q3C4W1"/>
<protein>
    <submittedName>
        <fullName evidence="2">Uncharacterized protein</fullName>
    </submittedName>
</protein>
<dbReference type="Proteomes" id="UP000765509">
    <property type="component" value="Unassembled WGS sequence"/>
</dbReference>
<sequence>MSSTDILHQKILEMQEQLLSLIKKEGKHKSSSYTPQSILLEEPTTPLRLFRKHGLPSPYPKPMAKLKPYTEQRQNTLPRRVNICSPIPTPLHKAKTKTTTPIVKIRAKDYNLWFDGKFFEIVINKV</sequence>
<reference evidence="2" key="1">
    <citation type="submission" date="2021-03" db="EMBL/GenBank/DDBJ databases">
        <title>Draft genome sequence of rust myrtle Austropuccinia psidii MF-1, a brazilian biotype.</title>
        <authorList>
            <person name="Quecine M.C."/>
            <person name="Pachon D.M.R."/>
            <person name="Bonatelli M.L."/>
            <person name="Correr F.H."/>
            <person name="Franceschini L.M."/>
            <person name="Leite T.F."/>
            <person name="Margarido G.R.A."/>
            <person name="Almeida C.A."/>
            <person name="Ferrarezi J.A."/>
            <person name="Labate C.A."/>
        </authorList>
    </citation>
    <scope>NUCLEOTIDE SEQUENCE</scope>
    <source>
        <strain evidence="2">MF-1</strain>
    </source>
</reference>
<comment type="caution">
    <text evidence="2">The sequence shown here is derived from an EMBL/GenBank/DDBJ whole genome shotgun (WGS) entry which is preliminary data.</text>
</comment>
<gene>
    <name evidence="2" type="ORF">O181_016959</name>
</gene>
<evidence type="ECO:0000313" key="2">
    <source>
        <dbReference type="EMBL" id="MBW0477244.1"/>
    </source>
</evidence>